<dbReference type="SUPFAM" id="SSF160113">
    <property type="entry name" value="YegP-like"/>
    <property type="match status" value="12"/>
</dbReference>
<feature type="transmembrane region" description="Helical" evidence="2">
    <location>
        <begin position="61"/>
        <end position="85"/>
    </location>
</feature>
<dbReference type="RefSeq" id="WP_250598676.1">
    <property type="nucleotide sequence ID" value="NZ_JAKRVY010000016.1"/>
</dbReference>
<evidence type="ECO:0000256" key="1">
    <source>
        <dbReference type="SAM" id="MobiDB-lite"/>
    </source>
</evidence>
<accession>A0AAE3K8Q3</accession>
<dbReference type="Proteomes" id="UP001202674">
    <property type="component" value="Unassembled WGS sequence"/>
</dbReference>
<reference evidence="5 6" key="1">
    <citation type="journal article" date="2022" name="Syst. Appl. Microbiol.">
        <title>Natronocalculus amylovorans gen. nov., sp. nov., and Natranaeroarchaeum aerophilus sp. nov., dominant culturable amylolytic natronoarchaea from hypersaline soda lakes in southwestern Siberia.</title>
        <authorList>
            <person name="Sorokin D.Y."/>
            <person name="Elcheninov A.G."/>
            <person name="Khizhniak T.V."/>
            <person name="Koenen M."/>
            <person name="Bale N.J."/>
            <person name="Damste J.S.S."/>
            <person name="Kublanov I.V."/>
        </authorList>
    </citation>
    <scope>NUCLEOTIDE SEQUENCE [LARGE SCALE GENOMIC DNA]</scope>
    <source>
        <strain evidence="5 6">AArc-St1-1</strain>
    </source>
</reference>
<evidence type="ECO:0000313" key="6">
    <source>
        <dbReference type="Proteomes" id="UP001202674"/>
    </source>
</evidence>
<dbReference type="InterPro" id="IPR055563">
    <property type="entry name" value="CdpA_N"/>
</dbReference>
<feature type="domain" description="DUF1508" evidence="3">
    <location>
        <begin position="538"/>
        <end position="582"/>
    </location>
</feature>
<evidence type="ECO:0000256" key="2">
    <source>
        <dbReference type="SAM" id="Phobius"/>
    </source>
</evidence>
<sequence>MSNANIRGGILFSLYEQYIGEPKSKKQVYGYWLFIIGYVLGFAGILLFVTELWQAGDPNWFLRAAGVSLAAGGLPLAMFGIVLLLPVRERGIHATLVGLGVTLIGVLAFNLAYPSNWWVDSAPDYSGVVVAIYSVGLAIVAGVIVLVPILTGKEGMLVEDEMQGLDAHPPVLVGQKNHGTLFSVFRRPGSEWTWRAVQQSALATGIDSLESRTAAKDAVDTLKSKVNSARLLEITTAAFRLYENEQGVWRWVLMRDDGSVIAESVDQYDSRDGAEDAVSFTKDQGPDAPLLEIEGAAFDVYRDGDNWRWRLLDEERTVMAESPNRYTDETGAEDSIASVTERIGDARVLAFDSIGVELFEDDGQWHWRLLDIADEEVGRSAVGFDSRRNAETGADEVLDQLESATVLHSGQPGIELYQSGSDWQWRLLDDNDETVARSPGGAGDRSDVQQGAERLCAEAADAKIVQFDGAEYEIYRAGDGWNWRFVTDDRGVIADHTQGYETVEEAEEAIERVREQASEADLLEFETAAFQQYQTVTGDWRWRLIDEDGAVLADSGQAYESKDDAGNAMVTLKEKAPDAELLEIETAAFELFQNDNDSWGWRLIDEGGRLVAEGAKSHATKQGAREAMDYLVDNSPGADVESIDGAIFEVFSDGSDDWQWRCLYEDNTIIAEGPERYATRDDAEGAIERVKPNASSAAIHTIEGLAFEIDPHPEYQWNVLDHQRETVVVGGRSYEDAEAAEAAVEALKANAVDATTFTIEEAAIRLQQAESHWSWELIGRDRTVYARSGGHYDTREMVLDTIEELQALAPDAEFLEFETAGIEIIETADGWQWQLLNGDEDIVAASATVYEERSALIDAIEDIRDLLVSASILEIDDPTFELHQQEGGWIWRLVDENGIGIAESAESYPTRSAARERMNTLKEQAPDGSLSVAG</sequence>
<dbReference type="InterPro" id="IPR036913">
    <property type="entry name" value="YegP-like_sf"/>
</dbReference>
<name>A0AAE3K8Q3_9EURY</name>
<dbReference type="AlphaFoldDB" id="A0AAE3K8Q3"/>
<feature type="domain" description="DUF1508" evidence="3">
    <location>
        <begin position="655"/>
        <end position="699"/>
    </location>
</feature>
<dbReference type="EMBL" id="JAKRVY010000016">
    <property type="protein sequence ID" value="MCL9815219.1"/>
    <property type="molecule type" value="Genomic_DNA"/>
</dbReference>
<proteinExistence type="predicted"/>
<keyword evidence="2" id="KW-1133">Transmembrane helix</keyword>
<feature type="domain" description="DUF1508" evidence="3">
    <location>
        <begin position="886"/>
        <end position="928"/>
    </location>
</feature>
<evidence type="ECO:0000259" key="4">
    <source>
        <dbReference type="Pfam" id="PF23600"/>
    </source>
</evidence>
<feature type="domain" description="DUF1508" evidence="3">
    <location>
        <begin position="479"/>
        <end position="523"/>
    </location>
</feature>
<dbReference type="Pfam" id="PF23600">
    <property type="entry name" value="CdpA_N"/>
    <property type="match status" value="1"/>
</dbReference>
<gene>
    <name evidence="5" type="ORF">AArcSt11_16320</name>
</gene>
<feature type="transmembrane region" description="Helical" evidence="2">
    <location>
        <begin position="92"/>
        <end position="113"/>
    </location>
</feature>
<feature type="domain" description="Cell division protein A N-terminal" evidence="4">
    <location>
        <begin position="11"/>
        <end position="154"/>
    </location>
</feature>
<keyword evidence="6" id="KW-1185">Reference proteome</keyword>
<keyword evidence="2" id="KW-0812">Transmembrane</keyword>
<evidence type="ECO:0000313" key="5">
    <source>
        <dbReference type="EMBL" id="MCL9815219.1"/>
    </source>
</evidence>
<comment type="caution">
    <text evidence="5">The sequence shown here is derived from an EMBL/GenBank/DDBJ whole genome shotgun (WGS) entry which is preliminary data.</text>
</comment>
<feature type="region of interest" description="Disordered" evidence="1">
    <location>
        <begin position="910"/>
        <end position="934"/>
    </location>
</feature>
<protein>
    <submittedName>
        <fullName evidence="5">YegP family protein</fullName>
    </submittedName>
</protein>
<keyword evidence="2" id="KW-0472">Membrane</keyword>
<dbReference type="InterPro" id="IPR010879">
    <property type="entry name" value="DUF1508"/>
</dbReference>
<dbReference type="Gene3D" id="3.30.160.160">
    <property type="entry name" value="YegP-like"/>
    <property type="match status" value="1"/>
</dbReference>
<dbReference type="Pfam" id="PF07411">
    <property type="entry name" value="DUF1508"/>
    <property type="match status" value="6"/>
</dbReference>
<feature type="domain" description="DUF1508" evidence="3">
    <location>
        <begin position="305"/>
        <end position="348"/>
    </location>
</feature>
<organism evidence="5 6">
    <name type="scientific">Natranaeroarchaeum aerophilus</name>
    <dbReference type="NCBI Taxonomy" id="2917711"/>
    <lineage>
        <taxon>Archaea</taxon>
        <taxon>Methanobacteriati</taxon>
        <taxon>Methanobacteriota</taxon>
        <taxon>Stenosarchaea group</taxon>
        <taxon>Halobacteria</taxon>
        <taxon>Halobacteriales</taxon>
        <taxon>Natronoarchaeaceae</taxon>
        <taxon>Natranaeroarchaeum</taxon>
    </lineage>
</organism>
<feature type="transmembrane region" description="Helical" evidence="2">
    <location>
        <begin position="28"/>
        <end position="49"/>
    </location>
</feature>
<dbReference type="Gene3D" id="2.30.29.80">
    <property type="match status" value="6"/>
</dbReference>
<feature type="domain" description="DUF1508" evidence="3">
    <location>
        <begin position="246"/>
        <end position="291"/>
    </location>
</feature>
<evidence type="ECO:0000259" key="3">
    <source>
        <dbReference type="Pfam" id="PF07411"/>
    </source>
</evidence>
<feature type="transmembrane region" description="Helical" evidence="2">
    <location>
        <begin position="125"/>
        <end position="147"/>
    </location>
</feature>